<name>A0A419WA89_9BACT</name>
<keyword evidence="3 5" id="KW-1133">Transmembrane helix</keyword>
<evidence type="ECO:0000256" key="1">
    <source>
        <dbReference type="ARBA" id="ARBA00004141"/>
    </source>
</evidence>
<comment type="subcellular location">
    <subcellularLocation>
        <location evidence="1">Membrane</location>
        <topology evidence="1">Multi-pass membrane protein</topology>
    </subcellularLocation>
</comment>
<feature type="transmembrane region" description="Helical" evidence="5">
    <location>
        <begin position="149"/>
        <end position="167"/>
    </location>
</feature>
<dbReference type="EMBL" id="RAPN01000001">
    <property type="protein sequence ID" value="RKD92390.1"/>
    <property type="molecule type" value="Genomic_DNA"/>
</dbReference>
<protein>
    <submittedName>
        <fullName evidence="6">Mn2+/Fe2+ NRAMP family transporter</fullName>
    </submittedName>
</protein>
<dbReference type="GO" id="GO:0046873">
    <property type="term" value="F:metal ion transmembrane transporter activity"/>
    <property type="evidence" value="ECO:0007669"/>
    <property type="project" value="InterPro"/>
</dbReference>
<keyword evidence="2 5" id="KW-0812">Transmembrane</keyword>
<evidence type="ECO:0000313" key="6">
    <source>
        <dbReference type="EMBL" id="RKD92390.1"/>
    </source>
</evidence>
<reference evidence="6 7" key="1">
    <citation type="submission" date="2018-09" db="EMBL/GenBank/DDBJ databases">
        <title>Genomic Encyclopedia of Archaeal and Bacterial Type Strains, Phase II (KMG-II): from individual species to whole genera.</title>
        <authorList>
            <person name="Goeker M."/>
        </authorList>
    </citation>
    <scope>NUCLEOTIDE SEQUENCE [LARGE SCALE GENOMIC DNA]</scope>
    <source>
        <strain evidence="6 7">DSM 27148</strain>
    </source>
</reference>
<evidence type="ECO:0000256" key="5">
    <source>
        <dbReference type="SAM" id="Phobius"/>
    </source>
</evidence>
<dbReference type="GO" id="GO:0016020">
    <property type="term" value="C:membrane"/>
    <property type="evidence" value="ECO:0007669"/>
    <property type="project" value="UniProtKB-SubCell"/>
</dbReference>
<keyword evidence="4 5" id="KW-0472">Membrane</keyword>
<feature type="transmembrane region" description="Helical" evidence="5">
    <location>
        <begin position="118"/>
        <end position="137"/>
    </location>
</feature>
<feature type="transmembrane region" description="Helical" evidence="5">
    <location>
        <begin position="283"/>
        <end position="304"/>
    </location>
</feature>
<organism evidence="6 7">
    <name type="scientific">Mangrovibacterium diazotrophicum</name>
    <dbReference type="NCBI Taxonomy" id="1261403"/>
    <lineage>
        <taxon>Bacteria</taxon>
        <taxon>Pseudomonadati</taxon>
        <taxon>Bacteroidota</taxon>
        <taxon>Bacteroidia</taxon>
        <taxon>Marinilabiliales</taxon>
        <taxon>Prolixibacteraceae</taxon>
        <taxon>Mangrovibacterium</taxon>
    </lineage>
</organism>
<sequence length="420" mass="46016">MNSPMKTNFWKALGPGIIWAAAAIGVSHLVQSTRAGADYGFQLVGVVILANILKYPFFQYGSRYAIATGESLIDGYRRMGKWVVALFLVLTIGTMFTIQAAVTSVTVGLISSVFHSPLSYVQITILLLLVCAIIVLIGHFKTLDRLIKFVVIILSLSTLTALVAAFMKSDVRTVIDNQVPFEFSVGNVAFLIALVGWMPSAIDISVWSSLWTLAKMKATGYRPSLKESLLDFNIGYIGTTFLSLAFLGLGAMVMFHSGESFANGGVQFSNQLLALYTRSIGEWSYPILAVAAIATMFSTTLTVLDAYPRVLTPILEVYTNKVESKSSENKLKFLWMAILITGAVLLISVFADQMKLLVDIATTLSFITAPVLAVLNLKAVTAAHVPSEYQPSRFMRLFSWFGIVVLSLFALYFLWLKMVG</sequence>
<feature type="transmembrane region" description="Helical" evidence="5">
    <location>
        <begin position="187"/>
        <end position="213"/>
    </location>
</feature>
<feature type="transmembrane region" description="Helical" evidence="5">
    <location>
        <begin position="234"/>
        <end position="255"/>
    </location>
</feature>
<dbReference type="OrthoDB" id="4858698at2"/>
<dbReference type="InterPro" id="IPR001046">
    <property type="entry name" value="NRAMP_fam"/>
</dbReference>
<dbReference type="Pfam" id="PF01566">
    <property type="entry name" value="Nramp"/>
    <property type="match status" value="1"/>
</dbReference>
<evidence type="ECO:0000256" key="4">
    <source>
        <dbReference type="ARBA" id="ARBA00023136"/>
    </source>
</evidence>
<feature type="transmembrane region" description="Helical" evidence="5">
    <location>
        <begin position="357"/>
        <end position="377"/>
    </location>
</feature>
<proteinExistence type="predicted"/>
<dbReference type="Proteomes" id="UP000283387">
    <property type="component" value="Unassembled WGS sequence"/>
</dbReference>
<feature type="transmembrane region" description="Helical" evidence="5">
    <location>
        <begin position="333"/>
        <end position="351"/>
    </location>
</feature>
<evidence type="ECO:0000256" key="2">
    <source>
        <dbReference type="ARBA" id="ARBA00022692"/>
    </source>
</evidence>
<accession>A0A419WA89</accession>
<keyword evidence="7" id="KW-1185">Reference proteome</keyword>
<feature type="transmembrane region" description="Helical" evidence="5">
    <location>
        <begin position="397"/>
        <end position="415"/>
    </location>
</feature>
<evidence type="ECO:0000313" key="7">
    <source>
        <dbReference type="Proteomes" id="UP000283387"/>
    </source>
</evidence>
<evidence type="ECO:0000256" key="3">
    <source>
        <dbReference type="ARBA" id="ARBA00022989"/>
    </source>
</evidence>
<gene>
    <name evidence="6" type="ORF">BC643_2761</name>
</gene>
<dbReference type="AlphaFoldDB" id="A0A419WA89"/>
<dbReference type="NCBIfam" id="NF037982">
    <property type="entry name" value="Nramp_1"/>
    <property type="match status" value="1"/>
</dbReference>
<feature type="transmembrane region" description="Helical" evidence="5">
    <location>
        <begin position="39"/>
        <end position="58"/>
    </location>
</feature>
<comment type="caution">
    <text evidence="6">The sequence shown here is derived from an EMBL/GenBank/DDBJ whole genome shotgun (WGS) entry which is preliminary data.</text>
</comment>
<feature type="transmembrane region" description="Helical" evidence="5">
    <location>
        <begin position="79"/>
        <end position="98"/>
    </location>
</feature>